<evidence type="ECO:0000313" key="3">
    <source>
        <dbReference type="EMBL" id="AOT71432.1"/>
    </source>
</evidence>
<gene>
    <name evidence="3" type="ORF">Gferi_19005</name>
</gene>
<feature type="domain" description="Sigma factor regulator C-terminal" evidence="2">
    <location>
        <begin position="210"/>
        <end position="374"/>
    </location>
</feature>
<evidence type="ECO:0000259" key="2">
    <source>
        <dbReference type="Pfam" id="PF13791"/>
    </source>
</evidence>
<dbReference type="EMBL" id="CP017269">
    <property type="protein sequence ID" value="AOT71432.1"/>
    <property type="molecule type" value="Genomic_DNA"/>
</dbReference>
<evidence type="ECO:0000313" key="4">
    <source>
        <dbReference type="Proteomes" id="UP000095743"/>
    </source>
</evidence>
<sequence>MNSDFQEKLRLYKEGKLNQNEVAEIECEIDKFNAIWDYLNNDDNVFLEELKQQIPADNEEENRLAKLLKRRINLRIIMMTAISVFSVLIITISLYFLTSNIATSLFGLDHKESSVKRKAIVQLAQMFHPQYESHRSGVEKSLFAQQNIRVSLDNTVGNTIIDETEISVRYSFGKPVKSGTTTVVPPLLGIEDFSFLSGHESDPISGFKILEKAPQGTKAKIFVEFNKALTPQQLKESFINPISTVDTTPLEITPLTAIGSKFVLANPSYYEFTPVFPYDSNNAEQMEDSSLKQNQYESMDDQAHKESLIGNLNLIKNNQGLLQVMYYEDMFADINIDDVIKHVENNGAEYVGMYISADSKELLKLKDIPLIHCIRVENIVVW</sequence>
<proteinExistence type="predicted"/>
<dbReference type="AlphaFoldDB" id="A0A1D8GKN0"/>
<evidence type="ECO:0000256" key="1">
    <source>
        <dbReference type="SAM" id="Phobius"/>
    </source>
</evidence>
<dbReference type="Proteomes" id="UP000095743">
    <property type="component" value="Chromosome"/>
</dbReference>
<keyword evidence="1" id="KW-0812">Transmembrane</keyword>
<organism evidence="3 4">
    <name type="scientific">Geosporobacter ferrireducens</name>
    <dbReference type="NCBI Taxonomy" id="1424294"/>
    <lineage>
        <taxon>Bacteria</taxon>
        <taxon>Bacillati</taxon>
        <taxon>Bacillota</taxon>
        <taxon>Clostridia</taxon>
        <taxon>Peptostreptococcales</taxon>
        <taxon>Thermotaleaceae</taxon>
        <taxon>Geosporobacter</taxon>
    </lineage>
</organism>
<name>A0A1D8GKN0_9FIRM</name>
<dbReference type="InterPro" id="IPR025672">
    <property type="entry name" value="Sigma_reg_C_dom"/>
</dbReference>
<dbReference type="OrthoDB" id="2730366at2"/>
<dbReference type="STRING" id="1424294.Gferi_19005"/>
<keyword evidence="1" id="KW-0472">Membrane</keyword>
<keyword evidence="4" id="KW-1185">Reference proteome</keyword>
<keyword evidence="1" id="KW-1133">Transmembrane helix</keyword>
<dbReference type="RefSeq" id="WP_069979262.1">
    <property type="nucleotide sequence ID" value="NZ_CP017269.1"/>
</dbReference>
<protein>
    <recommendedName>
        <fullName evidence="2">Sigma factor regulator C-terminal domain-containing protein</fullName>
    </recommendedName>
</protein>
<dbReference type="Pfam" id="PF13791">
    <property type="entry name" value="Sigma_reg_C"/>
    <property type="match status" value="1"/>
</dbReference>
<feature type="transmembrane region" description="Helical" evidence="1">
    <location>
        <begin position="76"/>
        <end position="97"/>
    </location>
</feature>
<dbReference type="KEGG" id="gfe:Gferi_19005"/>
<accession>A0A1D8GKN0</accession>
<reference evidence="3 4" key="1">
    <citation type="submission" date="2016-09" db="EMBL/GenBank/DDBJ databases">
        <title>Genomic analysis reveals versatility of anaerobic energy metabolism of Geosporobacter ferrireducens IRF9 of phylum Firmicutes.</title>
        <authorList>
            <person name="Kim S.-J."/>
        </authorList>
    </citation>
    <scope>NUCLEOTIDE SEQUENCE [LARGE SCALE GENOMIC DNA]</scope>
    <source>
        <strain evidence="3 4">IRF9</strain>
    </source>
</reference>